<evidence type="ECO:0000256" key="8">
    <source>
        <dbReference type="PIRSR" id="PIRSR000005-1"/>
    </source>
</evidence>
<feature type="binding site" description="covalent" evidence="8">
    <location>
        <position position="132"/>
    </location>
    <ligand>
        <name>heme c</name>
        <dbReference type="ChEBI" id="CHEBI:61717"/>
        <label>2</label>
    </ligand>
</feature>
<dbReference type="InterPro" id="IPR036909">
    <property type="entry name" value="Cyt_c-like_dom_sf"/>
</dbReference>
<keyword evidence="7 9" id="KW-0408">Iron</keyword>
<feature type="binding site" description="covalent" evidence="8">
    <location>
        <position position="135"/>
    </location>
    <ligand>
        <name>heme c</name>
        <dbReference type="ChEBI" id="CHEBI:61717"/>
        <label>2</label>
    </ligand>
</feature>
<keyword evidence="10" id="KW-0732">Signal</keyword>
<feature type="binding site" description="axial binding residue" evidence="9">
    <location>
        <position position="136"/>
    </location>
    <ligand>
        <name>heme c</name>
        <dbReference type="ChEBI" id="CHEBI:61717"/>
        <label>2</label>
    </ligand>
    <ligandPart>
        <name>Fe</name>
        <dbReference type="ChEBI" id="CHEBI:18248"/>
    </ligandPart>
</feature>
<dbReference type="InterPro" id="IPR009056">
    <property type="entry name" value="Cyt_c-like_dom"/>
</dbReference>
<sequence length="204" mass="22849">MNLKKTLVAATTLLLPFTMHAADLENGEKLSRSCALCHGKYMQGVAGDLYPRLAGLPSGYIENELHRLKDGRREAHLPMLITSMVDTLSENDMSDISSYLEHMPVPAAHRRAIPNSKGNASAGKNIYVNEECDSCHRKDGSGKAKKGIPPLKGQHTDYLFKQMKDFKELARIHDDEDEKEDSSFVNMNDMMLRDLVAYFSTMDD</sequence>
<dbReference type="GO" id="GO:0005506">
    <property type="term" value="F:iron ion binding"/>
    <property type="evidence" value="ECO:0007669"/>
    <property type="project" value="InterPro"/>
</dbReference>
<keyword evidence="6" id="KW-0249">Electron transport</keyword>
<evidence type="ECO:0000313" key="12">
    <source>
        <dbReference type="EMBL" id="MBC8519018.1"/>
    </source>
</evidence>
<dbReference type="AlphaFoldDB" id="A0A8J6TS03"/>
<evidence type="ECO:0000256" key="4">
    <source>
        <dbReference type="ARBA" id="ARBA00022723"/>
    </source>
</evidence>
<dbReference type="PANTHER" id="PTHR33751">
    <property type="entry name" value="CBB3-TYPE CYTOCHROME C OXIDASE SUBUNIT FIXP"/>
    <property type="match status" value="1"/>
</dbReference>
<name>A0A8J6TS03_9GAMM</name>
<reference evidence="12 13" key="1">
    <citation type="submission" date="2020-08" db="EMBL/GenBank/DDBJ databases">
        <title>Bridging the membrane lipid divide: bacteria of the FCB group superphylum have the potential to synthesize archaeal ether lipids.</title>
        <authorList>
            <person name="Villanueva L."/>
            <person name="Von Meijenfeldt F.A.B."/>
            <person name="Westbye A.B."/>
            <person name="Yadav S."/>
            <person name="Hopmans E.C."/>
            <person name="Dutilh B.E."/>
            <person name="Sinninghe Damste J.S."/>
        </authorList>
    </citation>
    <scope>NUCLEOTIDE SEQUENCE [LARGE SCALE GENOMIC DNA]</scope>
    <source>
        <strain evidence="12">NIOZ-UU100</strain>
    </source>
</reference>
<dbReference type="GO" id="GO:0042597">
    <property type="term" value="C:periplasmic space"/>
    <property type="evidence" value="ECO:0007669"/>
    <property type="project" value="UniProtKB-SubCell"/>
</dbReference>
<evidence type="ECO:0000259" key="11">
    <source>
        <dbReference type="PROSITE" id="PS51007"/>
    </source>
</evidence>
<feature type="binding site" description="covalent" evidence="8">
    <location>
        <position position="37"/>
    </location>
    <ligand>
        <name>heme c</name>
        <dbReference type="ChEBI" id="CHEBI:61717"/>
        <label>1</label>
    </ligand>
</feature>
<dbReference type="PIRSF" id="PIRSF000005">
    <property type="entry name" value="Cytochrome_c4"/>
    <property type="match status" value="1"/>
</dbReference>
<feature type="binding site" description="covalent" evidence="8">
    <location>
        <position position="34"/>
    </location>
    <ligand>
        <name>heme c</name>
        <dbReference type="ChEBI" id="CHEBI:61717"/>
        <label>1</label>
    </ligand>
</feature>
<evidence type="ECO:0000256" key="1">
    <source>
        <dbReference type="ARBA" id="ARBA00004418"/>
    </source>
</evidence>
<evidence type="ECO:0000256" key="10">
    <source>
        <dbReference type="SAM" id="SignalP"/>
    </source>
</evidence>
<dbReference type="Proteomes" id="UP000654401">
    <property type="component" value="Unassembled WGS sequence"/>
</dbReference>
<accession>A0A8J6TS03</accession>
<evidence type="ECO:0000256" key="5">
    <source>
        <dbReference type="ARBA" id="ARBA00022764"/>
    </source>
</evidence>
<comment type="PTM">
    <text evidence="8">Binds 2 heme c groups covalently per subunit.</text>
</comment>
<feature type="domain" description="Cytochrome c" evidence="11">
    <location>
        <begin position="118"/>
        <end position="203"/>
    </location>
</feature>
<keyword evidence="4 9" id="KW-0479">Metal-binding</keyword>
<feature type="binding site" description="axial binding residue" evidence="9">
    <location>
        <position position="38"/>
    </location>
    <ligand>
        <name>heme c</name>
        <dbReference type="ChEBI" id="CHEBI:61717"/>
        <label>1</label>
    </ligand>
    <ligandPart>
        <name>Fe</name>
        <dbReference type="ChEBI" id="CHEBI:18248"/>
    </ligandPart>
</feature>
<keyword evidence="3 8" id="KW-0349">Heme</keyword>
<dbReference type="Gene3D" id="1.10.760.10">
    <property type="entry name" value="Cytochrome c-like domain"/>
    <property type="match status" value="2"/>
</dbReference>
<feature type="chain" id="PRO_5035163021" evidence="10">
    <location>
        <begin position="22"/>
        <end position="204"/>
    </location>
</feature>
<evidence type="ECO:0000256" key="9">
    <source>
        <dbReference type="PIRSR" id="PIRSR000005-2"/>
    </source>
</evidence>
<keyword evidence="2" id="KW-0813">Transport</keyword>
<dbReference type="GO" id="GO:0009055">
    <property type="term" value="F:electron transfer activity"/>
    <property type="evidence" value="ECO:0007669"/>
    <property type="project" value="InterPro"/>
</dbReference>
<feature type="signal peptide" evidence="10">
    <location>
        <begin position="1"/>
        <end position="21"/>
    </location>
</feature>
<dbReference type="PROSITE" id="PS51007">
    <property type="entry name" value="CYTC"/>
    <property type="match status" value="2"/>
</dbReference>
<gene>
    <name evidence="12" type="ORF">H8D24_01230</name>
</gene>
<dbReference type="EMBL" id="JACNFK010000014">
    <property type="protein sequence ID" value="MBC8519018.1"/>
    <property type="molecule type" value="Genomic_DNA"/>
</dbReference>
<evidence type="ECO:0000256" key="7">
    <source>
        <dbReference type="ARBA" id="ARBA00023004"/>
    </source>
</evidence>
<evidence type="ECO:0000313" key="13">
    <source>
        <dbReference type="Proteomes" id="UP000654401"/>
    </source>
</evidence>
<dbReference type="GO" id="GO:0020037">
    <property type="term" value="F:heme binding"/>
    <property type="evidence" value="ECO:0007669"/>
    <property type="project" value="InterPro"/>
</dbReference>
<feature type="binding site" description="axial binding residue" evidence="9">
    <location>
        <position position="79"/>
    </location>
    <ligand>
        <name>heme c</name>
        <dbReference type="ChEBI" id="CHEBI:61717"/>
        <label>1</label>
    </ligand>
    <ligandPart>
        <name>Fe</name>
        <dbReference type="ChEBI" id="CHEBI:18248"/>
    </ligandPart>
</feature>
<proteinExistence type="predicted"/>
<feature type="domain" description="Cytochrome c" evidence="11">
    <location>
        <begin position="22"/>
        <end position="104"/>
    </location>
</feature>
<comment type="subcellular location">
    <subcellularLocation>
        <location evidence="1">Periplasm</location>
    </subcellularLocation>
</comment>
<comment type="caution">
    <text evidence="12">The sequence shown here is derived from an EMBL/GenBank/DDBJ whole genome shotgun (WGS) entry which is preliminary data.</text>
</comment>
<keyword evidence="5" id="KW-0574">Periplasm</keyword>
<dbReference type="InterPro" id="IPR024167">
    <property type="entry name" value="Cytochrome_c4-like"/>
</dbReference>
<evidence type="ECO:0000256" key="6">
    <source>
        <dbReference type="ARBA" id="ARBA00022982"/>
    </source>
</evidence>
<organism evidence="12 13">
    <name type="scientific">Candidatus Thiopontia autotrophica</name>
    <dbReference type="NCBI Taxonomy" id="2841688"/>
    <lineage>
        <taxon>Bacteria</taxon>
        <taxon>Pseudomonadati</taxon>
        <taxon>Pseudomonadota</taxon>
        <taxon>Gammaproteobacteria</taxon>
        <taxon>Candidatus Thiopontia</taxon>
    </lineage>
</organism>
<dbReference type="SUPFAM" id="SSF46626">
    <property type="entry name" value="Cytochrome c"/>
    <property type="match status" value="2"/>
</dbReference>
<dbReference type="InterPro" id="IPR050597">
    <property type="entry name" value="Cytochrome_c_Oxidase_Subunit"/>
</dbReference>
<dbReference type="PANTHER" id="PTHR33751:SF9">
    <property type="entry name" value="CYTOCHROME C4"/>
    <property type="match status" value="1"/>
</dbReference>
<evidence type="ECO:0000256" key="2">
    <source>
        <dbReference type="ARBA" id="ARBA00022448"/>
    </source>
</evidence>
<dbReference type="Pfam" id="PF00034">
    <property type="entry name" value="Cytochrom_C"/>
    <property type="match status" value="2"/>
</dbReference>
<evidence type="ECO:0000256" key="3">
    <source>
        <dbReference type="ARBA" id="ARBA00022617"/>
    </source>
</evidence>
<protein>
    <submittedName>
        <fullName evidence="12">C-type cytochrome</fullName>
    </submittedName>
</protein>